<evidence type="ECO:0000256" key="1">
    <source>
        <dbReference type="SAM" id="MobiDB-lite"/>
    </source>
</evidence>
<organism evidence="2 3">
    <name type="scientific">Sphingomonas immobilis</name>
    <dbReference type="NCBI Taxonomy" id="3063997"/>
    <lineage>
        <taxon>Bacteria</taxon>
        <taxon>Pseudomonadati</taxon>
        <taxon>Pseudomonadota</taxon>
        <taxon>Alphaproteobacteria</taxon>
        <taxon>Sphingomonadales</taxon>
        <taxon>Sphingomonadaceae</taxon>
        <taxon>Sphingomonas</taxon>
    </lineage>
</organism>
<proteinExistence type="predicted"/>
<name>A0ABT9A0T5_9SPHN</name>
<reference evidence="2" key="1">
    <citation type="submission" date="2023-07" db="EMBL/GenBank/DDBJ databases">
        <authorList>
            <person name="Kim M.K."/>
        </authorList>
    </citation>
    <scope>NUCLEOTIDE SEQUENCE</scope>
    <source>
        <strain evidence="2">CA1-15</strain>
    </source>
</reference>
<sequence length="99" mass="10201">MTDKPNTKATQAKPAEVLAASISTSGALDNSGAADITPAAEFSPSGAPRQVTEIDIDHPAVDNDPRAGTTNNQNRIDFNDPTISGQEAVEKALAANQAK</sequence>
<evidence type="ECO:0000313" key="2">
    <source>
        <dbReference type="EMBL" id="MDO7843448.1"/>
    </source>
</evidence>
<keyword evidence="3" id="KW-1185">Reference proteome</keyword>
<dbReference type="RefSeq" id="WP_304561899.1">
    <property type="nucleotide sequence ID" value="NZ_JAUQSZ010000009.1"/>
</dbReference>
<protein>
    <submittedName>
        <fullName evidence="2">Uncharacterized protein</fullName>
    </submittedName>
</protein>
<feature type="compositionally biased region" description="Polar residues" evidence="1">
    <location>
        <begin position="68"/>
        <end position="83"/>
    </location>
</feature>
<accession>A0ABT9A0T5</accession>
<dbReference type="EMBL" id="JAUQSZ010000009">
    <property type="protein sequence ID" value="MDO7843448.1"/>
    <property type="molecule type" value="Genomic_DNA"/>
</dbReference>
<feature type="compositionally biased region" description="Basic and acidic residues" evidence="1">
    <location>
        <begin position="55"/>
        <end position="65"/>
    </location>
</feature>
<dbReference type="Proteomes" id="UP001176468">
    <property type="component" value="Unassembled WGS sequence"/>
</dbReference>
<gene>
    <name evidence="2" type="ORF">Q5H94_14020</name>
</gene>
<feature type="region of interest" description="Disordered" evidence="1">
    <location>
        <begin position="27"/>
        <end position="83"/>
    </location>
</feature>
<evidence type="ECO:0000313" key="3">
    <source>
        <dbReference type="Proteomes" id="UP001176468"/>
    </source>
</evidence>
<comment type="caution">
    <text evidence="2">The sequence shown here is derived from an EMBL/GenBank/DDBJ whole genome shotgun (WGS) entry which is preliminary data.</text>
</comment>